<comment type="caution">
    <text evidence="2">The sequence shown here is derived from an EMBL/GenBank/DDBJ whole genome shotgun (WGS) entry which is preliminary data.</text>
</comment>
<sequence>MTALNTSTRRVATAVALAAGATLTLSACSAGQITQTSDQVAAINGTNTDVGTIALRNVHIIYPDSEEYSIEPGGTALLGFTIANLDGYRGDVLTGIETEFAGSVTGADDIEIPALGSVIAGVSEETTDLLESVDESPQPTSPEDTPIVPAAVETVELVDLKEGVRPGLTIPFTFSFQEAGDVTLAVPVDAGPVLERHESDLSPIVGEAH</sequence>
<dbReference type="Proteomes" id="UP001336020">
    <property type="component" value="Unassembled WGS sequence"/>
</dbReference>
<evidence type="ECO:0000313" key="2">
    <source>
        <dbReference type="EMBL" id="MEE2058752.1"/>
    </source>
</evidence>
<keyword evidence="3" id="KW-1185">Reference proteome</keyword>
<dbReference type="RefSeq" id="WP_330134000.1">
    <property type="nucleotide sequence ID" value="NZ_JAUTXY010000006.1"/>
</dbReference>
<evidence type="ECO:0000313" key="3">
    <source>
        <dbReference type="Proteomes" id="UP001336020"/>
    </source>
</evidence>
<feature type="chain" id="PRO_5046001880" description="Copper(I)-binding protein" evidence="1">
    <location>
        <begin position="28"/>
        <end position="209"/>
    </location>
</feature>
<feature type="signal peptide" evidence="1">
    <location>
        <begin position="1"/>
        <end position="27"/>
    </location>
</feature>
<protein>
    <recommendedName>
        <fullName evidence="4">Copper(I)-binding protein</fullName>
    </recommendedName>
</protein>
<keyword evidence="1" id="KW-0732">Signal</keyword>
<name>A0ABU7LCW0_9NOCA</name>
<dbReference type="Gene3D" id="2.60.40.1890">
    <property type="entry name" value="PCu(A)C copper chaperone"/>
    <property type="match status" value="1"/>
</dbReference>
<evidence type="ECO:0008006" key="4">
    <source>
        <dbReference type="Google" id="ProtNLM"/>
    </source>
</evidence>
<reference evidence="2 3" key="1">
    <citation type="submission" date="2023-07" db="EMBL/GenBank/DDBJ databases">
        <authorList>
            <person name="Girao M."/>
            <person name="Carvalho M.F."/>
        </authorList>
    </citation>
    <scope>NUCLEOTIDE SEQUENCE [LARGE SCALE GENOMIC DNA]</scope>
    <source>
        <strain evidence="2 3">YIM65754</strain>
    </source>
</reference>
<dbReference type="InterPro" id="IPR036182">
    <property type="entry name" value="PCuAC_sf"/>
</dbReference>
<dbReference type="Pfam" id="PF04314">
    <property type="entry name" value="PCuAC"/>
    <property type="match status" value="1"/>
</dbReference>
<accession>A0ABU7LCW0</accession>
<dbReference type="InterPro" id="IPR007410">
    <property type="entry name" value="LpqE-like"/>
</dbReference>
<gene>
    <name evidence="2" type="ORF">Q7514_14610</name>
</gene>
<organism evidence="2 3">
    <name type="scientific">Rhodococcus artemisiae</name>
    <dbReference type="NCBI Taxonomy" id="714159"/>
    <lineage>
        <taxon>Bacteria</taxon>
        <taxon>Bacillati</taxon>
        <taxon>Actinomycetota</taxon>
        <taxon>Actinomycetes</taxon>
        <taxon>Mycobacteriales</taxon>
        <taxon>Nocardiaceae</taxon>
        <taxon>Rhodococcus</taxon>
    </lineage>
</organism>
<proteinExistence type="predicted"/>
<dbReference type="EMBL" id="JAUTXY010000006">
    <property type="protein sequence ID" value="MEE2058752.1"/>
    <property type="molecule type" value="Genomic_DNA"/>
</dbReference>
<evidence type="ECO:0000256" key="1">
    <source>
        <dbReference type="SAM" id="SignalP"/>
    </source>
</evidence>